<dbReference type="InterPro" id="IPR009081">
    <property type="entry name" value="PP-bd_ACP"/>
</dbReference>
<dbReference type="Pfam" id="PF00550">
    <property type="entry name" value="PP-binding"/>
    <property type="match status" value="1"/>
</dbReference>
<organism evidence="2 3">
    <name type="scientific">Actinomadura bangladeshensis</name>
    <dbReference type="NCBI Taxonomy" id="453573"/>
    <lineage>
        <taxon>Bacteria</taxon>
        <taxon>Bacillati</taxon>
        <taxon>Actinomycetota</taxon>
        <taxon>Actinomycetes</taxon>
        <taxon>Streptosporangiales</taxon>
        <taxon>Thermomonosporaceae</taxon>
        <taxon>Actinomadura</taxon>
    </lineage>
</organism>
<feature type="domain" description="Carrier" evidence="1">
    <location>
        <begin position="4"/>
        <end position="83"/>
    </location>
</feature>
<keyword evidence="3" id="KW-1185">Reference proteome</keyword>
<reference evidence="2 3" key="1">
    <citation type="submission" date="2019-03" db="EMBL/GenBank/DDBJ databases">
        <title>Draft genome sequences of novel Actinobacteria.</title>
        <authorList>
            <person name="Sahin N."/>
            <person name="Ay H."/>
            <person name="Saygin H."/>
        </authorList>
    </citation>
    <scope>NUCLEOTIDE SEQUENCE [LARGE SCALE GENOMIC DNA]</scope>
    <source>
        <strain evidence="2 3">DSM 45347</strain>
    </source>
</reference>
<proteinExistence type="predicted"/>
<dbReference type="InterPro" id="IPR036736">
    <property type="entry name" value="ACP-like_sf"/>
</dbReference>
<comment type="caution">
    <text evidence="2">The sequence shown here is derived from an EMBL/GenBank/DDBJ whole genome shotgun (WGS) entry which is preliminary data.</text>
</comment>
<dbReference type="PROSITE" id="PS50075">
    <property type="entry name" value="CARRIER"/>
    <property type="match status" value="1"/>
</dbReference>
<protein>
    <submittedName>
        <fullName evidence="2">Acyl carrier protein</fullName>
    </submittedName>
</protein>
<dbReference type="Gene3D" id="1.10.1200.10">
    <property type="entry name" value="ACP-like"/>
    <property type="match status" value="1"/>
</dbReference>
<dbReference type="OrthoDB" id="3480151at2"/>
<dbReference type="RefSeq" id="WP_131937433.1">
    <property type="nucleotide sequence ID" value="NZ_BAAAMX010000011.1"/>
</dbReference>
<dbReference type="Proteomes" id="UP000295431">
    <property type="component" value="Unassembled WGS sequence"/>
</dbReference>
<dbReference type="EMBL" id="SMJW01000013">
    <property type="protein sequence ID" value="TDC19044.1"/>
    <property type="molecule type" value="Genomic_DNA"/>
</dbReference>
<gene>
    <name evidence="2" type="ORF">E1284_04750</name>
</gene>
<dbReference type="SUPFAM" id="SSF47336">
    <property type="entry name" value="ACP-like"/>
    <property type="match status" value="1"/>
</dbReference>
<accession>A0A4R4PAU8</accession>
<evidence type="ECO:0000313" key="2">
    <source>
        <dbReference type="EMBL" id="TDC19044.1"/>
    </source>
</evidence>
<evidence type="ECO:0000313" key="3">
    <source>
        <dbReference type="Proteomes" id="UP000295431"/>
    </source>
</evidence>
<evidence type="ECO:0000259" key="1">
    <source>
        <dbReference type="PROSITE" id="PS50075"/>
    </source>
</evidence>
<sequence>MPSPPSPDEFLTVLEDAYEAAKRIRRTIRMEDDIARGLGIDSLDAMELLLVLEQTYGAALIDAPAIADVETVGDLYDLLVPLTGPSP</sequence>
<name>A0A4R4PAU8_9ACTN</name>
<dbReference type="AlphaFoldDB" id="A0A4R4PAU8"/>